<organism evidence="1 2">
    <name type="scientific">Entomophthora muscae</name>
    <dbReference type="NCBI Taxonomy" id="34485"/>
    <lineage>
        <taxon>Eukaryota</taxon>
        <taxon>Fungi</taxon>
        <taxon>Fungi incertae sedis</taxon>
        <taxon>Zoopagomycota</taxon>
        <taxon>Entomophthoromycotina</taxon>
        <taxon>Entomophthoromycetes</taxon>
        <taxon>Entomophthorales</taxon>
        <taxon>Entomophthoraceae</taxon>
        <taxon>Entomophthora</taxon>
    </lineage>
</organism>
<accession>A0ACC2S5I4</accession>
<sequence length="572" mass="63690">MWSFGMLLWWILPFQYKIRAGRFHCGREFCLPVFKHFLVFGVGMWLLLFVGRCVGYSILIHSGMGSRSHVKGMLEVGQALGERGHLVQYVALDDNIGHARHHPNVTEVGLGHPGAYRSQLVLLESQCQGKIGDEFNFEFLKLIVGWTAESYSHEYLPLLNHVERETPNLMVCDFLATACQEIAETKGIPLVIGMQALDYFGIFNAPYLTKDSRFGPLTIEAMSFTQRLMDTVVVSFLEAKLWASAAALMAKERRAVGSRATWHPKGAFHYGVGLANSFFGFDAAQPLPPNVKVIGPIMASKTTPLDSALQEFFEHHSRVLFVAFGSLLSLQPRETTAILKGALEAMHQGYIDGLVWGLGKTSKSNFPNKTTANHDFMTDPRFKFLAWAPQQAILDHPNTVLFLSHGGIESIFEAIHAKTPILSLPFLGDQPRNAAKLQEMGIGIHVNPHNINLPASIATLLTRPTLQASLIKAQALIKFHPRRLQDAANYIEEHLELAHACRPHFPLTPHTPPCELSHLLPAQTRLSFILANRIDIYLALLAFGLALLATLNPLLRFLFSHMTAITKKTKTD</sequence>
<keyword evidence="2" id="KW-1185">Reference proteome</keyword>
<proteinExistence type="predicted"/>
<comment type="caution">
    <text evidence="1">The sequence shown here is derived from an EMBL/GenBank/DDBJ whole genome shotgun (WGS) entry which is preliminary data.</text>
</comment>
<gene>
    <name evidence="1" type="ORF">DSO57_1021623</name>
</gene>
<name>A0ACC2S5I4_9FUNG</name>
<reference evidence="1" key="1">
    <citation type="submission" date="2022-04" db="EMBL/GenBank/DDBJ databases">
        <title>Genome of the entomopathogenic fungus Entomophthora muscae.</title>
        <authorList>
            <person name="Elya C."/>
            <person name="Lovett B.R."/>
            <person name="Lee E."/>
            <person name="Macias A.M."/>
            <person name="Hajek A.E."/>
            <person name="De Bivort B.L."/>
            <person name="Kasson M.T."/>
            <person name="De Fine Licht H.H."/>
            <person name="Stajich J.E."/>
        </authorList>
    </citation>
    <scope>NUCLEOTIDE SEQUENCE</scope>
    <source>
        <strain evidence="1">Berkeley</strain>
    </source>
</reference>
<dbReference type="Proteomes" id="UP001165960">
    <property type="component" value="Unassembled WGS sequence"/>
</dbReference>
<dbReference type="EMBL" id="QTSX02005785">
    <property type="protein sequence ID" value="KAJ9057550.1"/>
    <property type="molecule type" value="Genomic_DNA"/>
</dbReference>
<protein>
    <submittedName>
        <fullName evidence="1">Uncharacterized protein</fullName>
    </submittedName>
</protein>
<evidence type="ECO:0000313" key="2">
    <source>
        <dbReference type="Proteomes" id="UP001165960"/>
    </source>
</evidence>
<evidence type="ECO:0000313" key="1">
    <source>
        <dbReference type="EMBL" id="KAJ9057550.1"/>
    </source>
</evidence>